<proteinExistence type="predicted"/>
<dbReference type="Proteomes" id="UP000814140">
    <property type="component" value="Unassembled WGS sequence"/>
</dbReference>
<reference evidence="1" key="2">
    <citation type="journal article" date="2022" name="New Phytol.">
        <title>Evolutionary transition to the ectomycorrhizal habit in the genomes of a hyperdiverse lineage of mushroom-forming fungi.</title>
        <authorList>
            <person name="Looney B."/>
            <person name="Miyauchi S."/>
            <person name="Morin E."/>
            <person name="Drula E."/>
            <person name="Courty P.E."/>
            <person name="Kohler A."/>
            <person name="Kuo A."/>
            <person name="LaButti K."/>
            <person name="Pangilinan J."/>
            <person name="Lipzen A."/>
            <person name="Riley R."/>
            <person name="Andreopoulos W."/>
            <person name="He G."/>
            <person name="Johnson J."/>
            <person name="Nolan M."/>
            <person name="Tritt A."/>
            <person name="Barry K.W."/>
            <person name="Grigoriev I.V."/>
            <person name="Nagy L.G."/>
            <person name="Hibbett D."/>
            <person name="Henrissat B."/>
            <person name="Matheny P.B."/>
            <person name="Labbe J."/>
            <person name="Martin F.M."/>
        </authorList>
    </citation>
    <scope>NUCLEOTIDE SEQUENCE</scope>
    <source>
        <strain evidence="1">HHB10654</strain>
    </source>
</reference>
<dbReference type="EMBL" id="MU277201">
    <property type="protein sequence ID" value="KAI0063904.1"/>
    <property type="molecule type" value="Genomic_DNA"/>
</dbReference>
<reference evidence="1" key="1">
    <citation type="submission" date="2021-03" db="EMBL/GenBank/DDBJ databases">
        <authorList>
            <consortium name="DOE Joint Genome Institute"/>
            <person name="Ahrendt S."/>
            <person name="Looney B.P."/>
            <person name="Miyauchi S."/>
            <person name="Morin E."/>
            <person name="Drula E."/>
            <person name="Courty P.E."/>
            <person name="Chicoki N."/>
            <person name="Fauchery L."/>
            <person name="Kohler A."/>
            <person name="Kuo A."/>
            <person name="Labutti K."/>
            <person name="Pangilinan J."/>
            <person name="Lipzen A."/>
            <person name="Riley R."/>
            <person name="Andreopoulos W."/>
            <person name="He G."/>
            <person name="Johnson J."/>
            <person name="Barry K.W."/>
            <person name="Grigoriev I.V."/>
            <person name="Nagy L."/>
            <person name="Hibbett D."/>
            <person name="Henrissat B."/>
            <person name="Matheny P.B."/>
            <person name="Labbe J."/>
            <person name="Martin F."/>
        </authorList>
    </citation>
    <scope>NUCLEOTIDE SEQUENCE</scope>
    <source>
        <strain evidence="1">HHB10654</strain>
    </source>
</reference>
<keyword evidence="2" id="KW-1185">Reference proteome</keyword>
<accession>A0ACB8T546</accession>
<organism evidence="1 2">
    <name type="scientific">Artomyces pyxidatus</name>
    <dbReference type="NCBI Taxonomy" id="48021"/>
    <lineage>
        <taxon>Eukaryota</taxon>
        <taxon>Fungi</taxon>
        <taxon>Dikarya</taxon>
        <taxon>Basidiomycota</taxon>
        <taxon>Agaricomycotina</taxon>
        <taxon>Agaricomycetes</taxon>
        <taxon>Russulales</taxon>
        <taxon>Auriscalpiaceae</taxon>
        <taxon>Artomyces</taxon>
    </lineage>
</organism>
<sequence length="610" mass="68550">MKDSEDLPLNRSDIDTIWETFTASRFPSLHVFPSCGPLKMTPEACQRVDEELKAMQMVLCAARTRRNAVVAAISRLPPEVLSNIFFEAQSDSPRKRDHLGWINVSHVCRQWRAVALTNKTLWLELPLALGKKWIRESLLRAPSHPRPSLVYSDRDVGPIHTKYVDAIHQHLGHARHLHVVAHVGFPRVHHAKLLDLCYGLTFPVPYLETLAIKAPGIRDYALPFPLNTFGRIAPRLRSITTYNVSDFPWKPRFITNLVHLDIAIGKDAMARSSSKPSLRNIVKFLRKSPTLQYLSLVRCIPRSSTEEVARLPNLAALILGGSTTDCLRLVKCLRIPRTTKVHLRLRYRHDRDVSSLTTSISNIFTCLTAHLTPPSASSSLRIDLRCDDQPDAEEDLHIDISHVEDGASSRRPSVSLSFNTGSSHPRRLDIWRVVIKNLPVELGKLKELSVVGVETAGDAECLAWHWTDIAEQLNEVRQVHAEHDFGRALCQALSLFRDTSKGTGWQYRQSKPKQHVEAHAMILPRASRIEFGGVDLTDAVVIGVEEEAVDSEDSAANSAGEESNDNDRVYRLNLRLLLSWGVRARVLAFDASREMVSDPQPSLRIDGLDL</sequence>
<evidence type="ECO:0000313" key="2">
    <source>
        <dbReference type="Proteomes" id="UP000814140"/>
    </source>
</evidence>
<gene>
    <name evidence="1" type="ORF">BV25DRAFT_1990457</name>
</gene>
<comment type="caution">
    <text evidence="1">The sequence shown here is derived from an EMBL/GenBank/DDBJ whole genome shotgun (WGS) entry which is preliminary data.</text>
</comment>
<name>A0ACB8T546_9AGAM</name>
<evidence type="ECO:0000313" key="1">
    <source>
        <dbReference type="EMBL" id="KAI0063904.1"/>
    </source>
</evidence>
<protein>
    <submittedName>
        <fullName evidence="1">Uncharacterized protein</fullName>
    </submittedName>
</protein>